<protein>
    <submittedName>
        <fullName evidence="3">Uncharacterized protein</fullName>
    </submittedName>
</protein>
<evidence type="ECO:0000256" key="1">
    <source>
        <dbReference type="SAM" id="MobiDB-lite"/>
    </source>
</evidence>
<keyword evidence="2" id="KW-0472">Membrane</keyword>
<sequence length="69" mass="7740">MEWEKYDPTIFTISINLTQTCLLVFHIILLATMMRKVRRADTGNSHGADNLFLDTGSAARGDTPKSRQA</sequence>
<feature type="region of interest" description="Disordered" evidence="1">
    <location>
        <begin position="43"/>
        <end position="69"/>
    </location>
</feature>
<dbReference type="Proteomes" id="UP000696280">
    <property type="component" value="Unassembled WGS sequence"/>
</dbReference>
<dbReference type="AlphaFoldDB" id="A0A9N9KQN3"/>
<keyword evidence="2" id="KW-0812">Transmembrane</keyword>
<keyword evidence="2" id="KW-1133">Transmembrane helix</keyword>
<comment type="caution">
    <text evidence="3">The sequence shown here is derived from an EMBL/GenBank/DDBJ whole genome shotgun (WGS) entry which is preliminary data.</text>
</comment>
<dbReference type="EMBL" id="CAJVRL010000041">
    <property type="protein sequence ID" value="CAG8951288.1"/>
    <property type="molecule type" value="Genomic_DNA"/>
</dbReference>
<name>A0A9N9KQN3_9HELO</name>
<reference evidence="3" key="1">
    <citation type="submission" date="2021-07" db="EMBL/GenBank/DDBJ databases">
        <authorList>
            <person name="Durling M."/>
        </authorList>
    </citation>
    <scope>NUCLEOTIDE SEQUENCE</scope>
</reference>
<proteinExistence type="predicted"/>
<gene>
    <name evidence="3" type="ORF">HYFRA_00008037</name>
</gene>
<evidence type="ECO:0000313" key="4">
    <source>
        <dbReference type="Proteomes" id="UP000696280"/>
    </source>
</evidence>
<organism evidence="3 4">
    <name type="scientific">Hymenoscyphus fraxineus</name>
    <dbReference type="NCBI Taxonomy" id="746836"/>
    <lineage>
        <taxon>Eukaryota</taxon>
        <taxon>Fungi</taxon>
        <taxon>Dikarya</taxon>
        <taxon>Ascomycota</taxon>
        <taxon>Pezizomycotina</taxon>
        <taxon>Leotiomycetes</taxon>
        <taxon>Helotiales</taxon>
        <taxon>Helotiaceae</taxon>
        <taxon>Hymenoscyphus</taxon>
    </lineage>
</organism>
<keyword evidence="4" id="KW-1185">Reference proteome</keyword>
<accession>A0A9N9KQN3</accession>
<evidence type="ECO:0000313" key="3">
    <source>
        <dbReference type="EMBL" id="CAG8951288.1"/>
    </source>
</evidence>
<evidence type="ECO:0000256" key="2">
    <source>
        <dbReference type="SAM" id="Phobius"/>
    </source>
</evidence>
<feature type="transmembrane region" description="Helical" evidence="2">
    <location>
        <begin position="12"/>
        <end position="31"/>
    </location>
</feature>